<comment type="catalytic activity">
    <reaction evidence="9 10">
        <text>nicotinate beta-D-ribonucleotide + ATP + H(+) = deamido-NAD(+) + diphosphate</text>
        <dbReference type="Rhea" id="RHEA:22860"/>
        <dbReference type="ChEBI" id="CHEBI:15378"/>
        <dbReference type="ChEBI" id="CHEBI:30616"/>
        <dbReference type="ChEBI" id="CHEBI:33019"/>
        <dbReference type="ChEBI" id="CHEBI:57502"/>
        <dbReference type="ChEBI" id="CHEBI:58437"/>
        <dbReference type="EC" id="2.7.7.18"/>
    </reaction>
</comment>
<dbReference type="GO" id="GO:0004515">
    <property type="term" value="F:nicotinate-nucleotide adenylyltransferase activity"/>
    <property type="evidence" value="ECO:0007669"/>
    <property type="project" value="UniProtKB-UniRule"/>
</dbReference>
<keyword evidence="8 10" id="KW-0520">NAD</keyword>
<evidence type="ECO:0000256" key="8">
    <source>
        <dbReference type="ARBA" id="ARBA00023027"/>
    </source>
</evidence>
<protein>
    <recommendedName>
        <fullName evidence="10">Probable nicotinate-nucleotide adenylyltransferase</fullName>
        <ecNumber evidence="10">2.7.7.18</ecNumber>
    </recommendedName>
    <alternativeName>
        <fullName evidence="10">Deamido-NAD(+) diphosphorylase</fullName>
    </alternativeName>
    <alternativeName>
        <fullName evidence="10">Deamido-NAD(+) pyrophosphorylase</fullName>
    </alternativeName>
    <alternativeName>
        <fullName evidence="10">Nicotinate mononucleotide adenylyltransferase</fullName>
        <shortName evidence="10">NaMN adenylyltransferase</shortName>
    </alternativeName>
</protein>
<proteinExistence type="inferred from homology"/>
<dbReference type="GO" id="GO:0005524">
    <property type="term" value="F:ATP binding"/>
    <property type="evidence" value="ECO:0007669"/>
    <property type="project" value="UniProtKB-KW"/>
</dbReference>
<keyword evidence="3 10" id="KW-0662">Pyridine nucleotide biosynthesis</keyword>
<dbReference type="InterPro" id="IPR005248">
    <property type="entry name" value="NadD/NMNAT"/>
</dbReference>
<dbReference type="NCBIfam" id="TIGR00482">
    <property type="entry name" value="nicotinate (nicotinamide) nucleotide adenylyltransferase"/>
    <property type="match status" value="1"/>
</dbReference>
<dbReference type="STRING" id="1798371.A2W14_06460"/>
<dbReference type="InterPro" id="IPR014729">
    <property type="entry name" value="Rossmann-like_a/b/a_fold"/>
</dbReference>
<organism evidence="12 13">
    <name type="scientific">Candidatus Gottesmanbacteria bacterium RBG_16_37_8</name>
    <dbReference type="NCBI Taxonomy" id="1798371"/>
    <lineage>
        <taxon>Bacteria</taxon>
        <taxon>Candidatus Gottesmaniibacteriota</taxon>
    </lineage>
</organism>
<evidence type="ECO:0000256" key="6">
    <source>
        <dbReference type="ARBA" id="ARBA00022741"/>
    </source>
</evidence>
<comment type="pathway">
    <text evidence="2 10">Cofactor biosynthesis; NAD(+) biosynthesis; deamido-NAD(+) from nicotinate D-ribonucleotide: step 1/1.</text>
</comment>
<evidence type="ECO:0000256" key="10">
    <source>
        <dbReference type="HAMAP-Rule" id="MF_00244"/>
    </source>
</evidence>
<gene>
    <name evidence="10" type="primary">nadD</name>
    <name evidence="12" type="ORF">A2W14_06460</name>
</gene>
<evidence type="ECO:0000256" key="9">
    <source>
        <dbReference type="ARBA" id="ARBA00048721"/>
    </source>
</evidence>
<evidence type="ECO:0000256" key="2">
    <source>
        <dbReference type="ARBA" id="ARBA00005019"/>
    </source>
</evidence>
<dbReference type="EMBL" id="MFJA01000048">
    <property type="protein sequence ID" value="OGG02862.1"/>
    <property type="molecule type" value="Genomic_DNA"/>
</dbReference>
<name>A0A1F5YSI6_9BACT</name>
<dbReference type="Pfam" id="PF01467">
    <property type="entry name" value="CTP_transf_like"/>
    <property type="match status" value="1"/>
</dbReference>
<evidence type="ECO:0000313" key="13">
    <source>
        <dbReference type="Proteomes" id="UP000176665"/>
    </source>
</evidence>
<evidence type="ECO:0000256" key="3">
    <source>
        <dbReference type="ARBA" id="ARBA00022642"/>
    </source>
</evidence>
<dbReference type="SUPFAM" id="SSF52374">
    <property type="entry name" value="Nucleotidylyl transferase"/>
    <property type="match status" value="1"/>
</dbReference>
<dbReference type="Gene3D" id="3.40.50.620">
    <property type="entry name" value="HUPs"/>
    <property type="match status" value="1"/>
</dbReference>
<accession>A0A1F5YSI6</accession>
<dbReference type="PANTHER" id="PTHR39321">
    <property type="entry name" value="NICOTINATE-NUCLEOTIDE ADENYLYLTRANSFERASE-RELATED"/>
    <property type="match status" value="1"/>
</dbReference>
<dbReference type="GO" id="GO:0009435">
    <property type="term" value="P:NAD+ biosynthetic process"/>
    <property type="evidence" value="ECO:0007669"/>
    <property type="project" value="UniProtKB-UniRule"/>
</dbReference>
<comment type="function">
    <text evidence="1 10">Catalyzes the reversible adenylation of nicotinate mononucleotide (NaMN) to nicotinic acid adenine dinucleotide (NaAD).</text>
</comment>
<dbReference type="PANTHER" id="PTHR39321:SF3">
    <property type="entry name" value="PHOSPHOPANTETHEINE ADENYLYLTRANSFERASE"/>
    <property type="match status" value="1"/>
</dbReference>
<dbReference type="EC" id="2.7.7.18" evidence="10"/>
<comment type="similarity">
    <text evidence="10">Belongs to the NadD family.</text>
</comment>
<dbReference type="CDD" id="cd02165">
    <property type="entry name" value="NMNAT"/>
    <property type="match status" value="1"/>
</dbReference>
<reference evidence="12 13" key="1">
    <citation type="journal article" date="2016" name="Nat. Commun.">
        <title>Thousands of microbial genomes shed light on interconnected biogeochemical processes in an aquifer system.</title>
        <authorList>
            <person name="Anantharaman K."/>
            <person name="Brown C.T."/>
            <person name="Hug L.A."/>
            <person name="Sharon I."/>
            <person name="Castelle C.J."/>
            <person name="Probst A.J."/>
            <person name="Thomas B.C."/>
            <person name="Singh A."/>
            <person name="Wilkins M.J."/>
            <person name="Karaoz U."/>
            <person name="Brodie E.L."/>
            <person name="Williams K.H."/>
            <person name="Hubbard S.S."/>
            <person name="Banfield J.F."/>
        </authorList>
    </citation>
    <scope>NUCLEOTIDE SEQUENCE [LARGE SCALE GENOMIC DNA]</scope>
</reference>
<dbReference type="AlphaFoldDB" id="A0A1F5YSI6"/>
<evidence type="ECO:0000259" key="11">
    <source>
        <dbReference type="Pfam" id="PF01467"/>
    </source>
</evidence>
<evidence type="ECO:0000256" key="1">
    <source>
        <dbReference type="ARBA" id="ARBA00002324"/>
    </source>
</evidence>
<sequence>MNIAILGGRFDPPHIWHYWTAQQILENVAGIDQVWYLPDYQNAFKSVVASADDRVEMLRYMETGRIKTSRAALTEPTTTYTVSVVNILTKDSSNRYYWIVGSDILNEFSKWRDYQKLTRLISFLVFPRKDFPIKNLPAGFRRIEGNLMLSNVSSTIVRDRVRRGLTIAGLVFPEVEEYIKRKNLYK</sequence>
<keyword evidence="6 10" id="KW-0547">Nucleotide-binding</keyword>
<evidence type="ECO:0000256" key="4">
    <source>
        <dbReference type="ARBA" id="ARBA00022679"/>
    </source>
</evidence>
<comment type="caution">
    <text evidence="12">The sequence shown here is derived from an EMBL/GenBank/DDBJ whole genome shotgun (WGS) entry which is preliminary data.</text>
</comment>
<keyword evidence="4 10" id="KW-0808">Transferase</keyword>
<keyword evidence="7 10" id="KW-0067">ATP-binding</keyword>
<keyword evidence="5 10" id="KW-0548">Nucleotidyltransferase</keyword>
<dbReference type="Proteomes" id="UP000176665">
    <property type="component" value="Unassembled WGS sequence"/>
</dbReference>
<evidence type="ECO:0000256" key="5">
    <source>
        <dbReference type="ARBA" id="ARBA00022695"/>
    </source>
</evidence>
<evidence type="ECO:0000313" key="12">
    <source>
        <dbReference type="EMBL" id="OGG02862.1"/>
    </source>
</evidence>
<dbReference type="UniPathway" id="UPA00253">
    <property type="reaction ID" value="UER00332"/>
</dbReference>
<feature type="domain" description="Cytidyltransferase-like" evidence="11">
    <location>
        <begin position="5"/>
        <end position="160"/>
    </location>
</feature>
<dbReference type="InterPro" id="IPR004821">
    <property type="entry name" value="Cyt_trans-like"/>
</dbReference>
<dbReference type="HAMAP" id="MF_00244">
    <property type="entry name" value="NaMN_adenylyltr"/>
    <property type="match status" value="1"/>
</dbReference>
<evidence type="ECO:0000256" key="7">
    <source>
        <dbReference type="ARBA" id="ARBA00022840"/>
    </source>
</evidence>